<feature type="active site" description="Charge relay system" evidence="8">
    <location>
        <position position="220"/>
    </location>
</feature>
<evidence type="ECO:0000313" key="11">
    <source>
        <dbReference type="EMBL" id="TFH95197.1"/>
    </source>
</evidence>
<dbReference type="InterPro" id="IPR023828">
    <property type="entry name" value="Peptidase_S8_Ser-AS"/>
</dbReference>
<dbReference type="InterPro" id="IPR036852">
    <property type="entry name" value="Peptidase_S8/S53_dom_sf"/>
</dbReference>
<dbReference type="GO" id="GO:0004252">
    <property type="term" value="F:serine-type endopeptidase activity"/>
    <property type="evidence" value="ECO:0007669"/>
    <property type="project" value="UniProtKB-UniRule"/>
</dbReference>
<dbReference type="InterPro" id="IPR003961">
    <property type="entry name" value="FN3_dom"/>
</dbReference>
<keyword evidence="3 8" id="KW-0645">Protease</keyword>
<dbReference type="PANTHER" id="PTHR43806">
    <property type="entry name" value="PEPTIDASE S8"/>
    <property type="match status" value="1"/>
</dbReference>
<evidence type="ECO:0000259" key="10">
    <source>
        <dbReference type="PROSITE" id="PS50853"/>
    </source>
</evidence>
<dbReference type="InterPro" id="IPR036116">
    <property type="entry name" value="FN3_sf"/>
</dbReference>
<keyword evidence="4 8" id="KW-0378">Hydrolase</keyword>
<evidence type="ECO:0000256" key="6">
    <source>
        <dbReference type="ARBA" id="ARBA00022825"/>
    </source>
</evidence>
<dbReference type="Proteomes" id="UP000297225">
    <property type="component" value="Unassembled WGS sequence"/>
</dbReference>
<evidence type="ECO:0000256" key="9">
    <source>
        <dbReference type="RuleBase" id="RU003355"/>
    </source>
</evidence>
<evidence type="ECO:0000313" key="12">
    <source>
        <dbReference type="Proteomes" id="UP000297225"/>
    </source>
</evidence>
<dbReference type="PROSITE" id="PS00137">
    <property type="entry name" value="SUBTILASE_HIS"/>
    <property type="match status" value="1"/>
</dbReference>
<dbReference type="InterPro" id="IPR050131">
    <property type="entry name" value="Peptidase_S8_subtilisin-like"/>
</dbReference>
<dbReference type="PROSITE" id="PS51257">
    <property type="entry name" value="PROKAR_LIPOPROTEIN"/>
    <property type="match status" value="1"/>
</dbReference>
<dbReference type="STRING" id="1122973.GCA_000379925_00535"/>
<keyword evidence="7" id="KW-0843">Virulence</keyword>
<dbReference type="Gene3D" id="3.40.50.200">
    <property type="entry name" value="Peptidase S8/S53 domain"/>
    <property type="match status" value="1"/>
</dbReference>
<evidence type="ECO:0000256" key="7">
    <source>
        <dbReference type="ARBA" id="ARBA00023026"/>
    </source>
</evidence>
<dbReference type="InterPro" id="IPR000209">
    <property type="entry name" value="Peptidase_S8/S53_dom"/>
</dbReference>
<dbReference type="CDD" id="cd00063">
    <property type="entry name" value="FN3"/>
    <property type="match status" value="1"/>
</dbReference>
<sequence length="936" mass="102716">MKNKTLSAVVAILALLIVSSVAIGCQREIDSEILSEAPEQRNDSSAEESIVWEPGIVYLKLSKGGDAKARENISQSLRTSSLRSATSGVRLEQVFDISGEYAPAMIREGLDRWYKVVFDDSIDVQEVIDDLRAEKTVEIVHGEIRLKQADAQFTPLRSSVFPDTNHGYPAFKTPDPLLRKQWHYSNEGLQKDFISGADINLFKAWETTTGDPKVIVAIIDSGVDVDHPDLKESMWTGEGGIHGKNFFNDSFDIDPGFHGTHVAGTVAARNNNGIGVAGVAGGDGTKDSGVRLMSCQVFSADLPHFKAATNDQHAKAFIWAANHGALIANCSWGFEFRKKEDINSEYYKQKHADAGAIIQEGIDYFIKYAGNDPDGKPKPGTMMSGGVVIFASGNDSSVDVDIIPAYDPSVIAVAAFNPDFKLSSYSSCGKWVDILAPGGDTRDYINRGILSTVPSHFPQIKVGNDPGSILIYNGLDSEQGLYAYFMGTSMATPHVTGIAALMVSHFGKSGNLTNKELQKRLLAAVKPRDHESQKPSYKGKMGVGYIDAALALSDPEKEAPAQVDKIDVKEVGYYDAEVSWKVPEDKDAHTKVAFSYRIYLSPNEIKDLTKPAAEVYNHEKKLGEELSYAFSGLETGKTYHVAIVACDRFGNTSKVQHGTFKTDLNHSPVIANLPTEPLVILNTSPYFVHSFKIKDEDKHTWSYKTSDLPEGVTVERVGDDLKMSVIVQGLRGEYSFTLELEDQFNGKSKYVIPFSVVDHSAPISNQKIKNLFLMENGQAQTIDLSSAFKLAAGLTDISFKAESNNKSVVTAEVRDHQLIVTPHEVGVATIIVYGNDGYRKSSTTFIVRVTKAEASEIQALYPMPAHSYLKILVKSDDETINVIVTSSTGEKLIEDKLKVNPMTHEATLELDKLVTGVYNLIVETSRSKDYRTFIKN</sequence>
<evidence type="ECO:0000256" key="5">
    <source>
        <dbReference type="ARBA" id="ARBA00022807"/>
    </source>
</evidence>
<dbReference type="Pfam" id="PF00082">
    <property type="entry name" value="Peptidase_S8"/>
    <property type="match status" value="1"/>
</dbReference>
<reference evidence="11 12" key="1">
    <citation type="submission" date="2019-03" db="EMBL/GenBank/DDBJ databases">
        <title>Porphyromonas levii Isolated from the Uterus of Dairy Cows.</title>
        <authorList>
            <person name="Francis A.M."/>
        </authorList>
    </citation>
    <scope>NUCLEOTIDE SEQUENCE [LARGE SCALE GENOMIC DNA]</scope>
    <source>
        <strain evidence="11 12">AF5678</strain>
    </source>
</reference>
<organism evidence="11 12">
    <name type="scientific">Porphyromonas levii</name>
    <dbReference type="NCBI Taxonomy" id="28114"/>
    <lineage>
        <taxon>Bacteria</taxon>
        <taxon>Pseudomonadati</taxon>
        <taxon>Bacteroidota</taxon>
        <taxon>Bacteroidia</taxon>
        <taxon>Bacteroidales</taxon>
        <taxon>Porphyromonadaceae</taxon>
        <taxon>Porphyromonas</taxon>
    </lineage>
</organism>
<dbReference type="AlphaFoldDB" id="A0A4Y8WR73"/>
<feature type="active site" description="Charge relay system" evidence="8">
    <location>
        <position position="258"/>
    </location>
</feature>
<feature type="active site" description="Charge relay system" evidence="8">
    <location>
        <position position="489"/>
    </location>
</feature>
<dbReference type="SUPFAM" id="SSF52743">
    <property type="entry name" value="Subtilisin-like"/>
    <property type="match status" value="1"/>
</dbReference>
<dbReference type="PROSITE" id="PS00136">
    <property type="entry name" value="SUBTILASE_ASP"/>
    <property type="match status" value="1"/>
</dbReference>
<dbReference type="Gene3D" id="2.60.40.10">
    <property type="entry name" value="Immunoglobulins"/>
    <property type="match status" value="1"/>
</dbReference>
<evidence type="ECO:0000256" key="1">
    <source>
        <dbReference type="ARBA" id="ARBA00006067"/>
    </source>
</evidence>
<dbReference type="RefSeq" id="WP_134852621.1">
    <property type="nucleotide sequence ID" value="NZ_CP197400.1"/>
</dbReference>
<dbReference type="PROSITE" id="PS00138">
    <property type="entry name" value="SUBTILASE_SER"/>
    <property type="match status" value="1"/>
</dbReference>
<dbReference type="PROSITE" id="PS50853">
    <property type="entry name" value="FN3"/>
    <property type="match status" value="1"/>
</dbReference>
<comment type="similarity">
    <text evidence="2 8 9">Belongs to the peptidase S8 family.</text>
</comment>
<keyword evidence="12" id="KW-1185">Reference proteome</keyword>
<accession>A0A4Y8WR73</accession>
<dbReference type="SUPFAM" id="SSF49265">
    <property type="entry name" value="Fibronectin type III"/>
    <property type="match status" value="1"/>
</dbReference>
<dbReference type="PANTHER" id="PTHR43806:SF11">
    <property type="entry name" value="CEREVISIN-RELATED"/>
    <property type="match status" value="1"/>
</dbReference>
<dbReference type="PRINTS" id="PR00723">
    <property type="entry name" value="SUBTILISIN"/>
</dbReference>
<dbReference type="InterPro" id="IPR013783">
    <property type="entry name" value="Ig-like_fold"/>
</dbReference>
<evidence type="ECO:0000256" key="2">
    <source>
        <dbReference type="ARBA" id="ARBA00011073"/>
    </source>
</evidence>
<dbReference type="GO" id="GO:0008234">
    <property type="term" value="F:cysteine-type peptidase activity"/>
    <property type="evidence" value="ECO:0007669"/>
    <property type="project" value="UniProtKB-KW"/>
</dbReference>
<dbReference type="PROSITE" id="PS51892">
    <property type="entry name" value="SUBTILASE"/>
    <property type="match status" value="1"/>
</dbReference>
<feature type="domain" description="Fibronectin type-III" evidence="10">
    <location>
        <begin position="559"/>
        <end position="665"/>
    </location>
</feature>
<proteinExistence type="inferred from homology"/>
<gene>
    <name evidence="11" type="ORF">E4P47_05065</name>
</gene>
<keyword evidence="5" id="KW-0788">Thiol protease</keyword>
<comment type="caution">
    <text evidence="11">The sequence shown here is derived from an EMBL/GenBank/DDBJ whole genome shotgun (WGS) entry which is preliminary data.</text>
</comment>
<dbReference type="GO" id="GO:0006508">
    <property type="term" value="P:proteolysis"/>
    <property type="evidence" value="ECO:0007669"/>
    <property type="project" value="UniProtKB-KW"/>
</dbReference>
<dbReference type="InterPro" id="IPR015500">
    <property type="entry name" value="Peptidase_S8_subtilisin-rel"/>
</dbReference>
<protein>
    <submittedName>
        <fullName evidence="11">Subtilase</fullName>
    </submittedName>
</protein>
<name>A0A4Y8WR73_9PORP</name>
<keyword evidence="6 8" id="KW-0720">Serine protease</keyword>
<dbReference type="InterPro" id="IPR022398">
    <property type="entry name" value="Peptidase_S8_His-AS"/>
</dbReference>
<evidence type="ECO:0000256" key="8">
    <source>
        <dbReference type="PROSITE-ProRule" id="PRU01240"/>
    </source>
</evidence>
<comment type="similarity">
    <text evidence="1">Belongs to the peptidase C25 family.</text>
</comment>
<dbReference type="InterPro" id="IPR023827">
    <property type="entry name" value="Peptidase_S8_Asp-AS"/>
</dbReference>
<dbReference type="EMBL" id="SPNC01000061">
    <property type="protein sequence ID" value="TFH95197.1"/>
    <property type="molecule type" value="Genomic_DNA"/>
</dbReference>
<evidence type="ECO:0000256" key="3">
    <source>
        <dbReference type="ARBA" id="ARBA00022670"/>
    </source>
</evidence>
<evidence type="ECO:0000256" key="4">
    <source>
        <dbReference type="ARBA" id="ARBA00022801"/>
    </source>
</evidence>